<evidence type="ECO:0000256" key="6">
    <source>
        <dbReference type="SAM" id="Phobius"/>
    </source>
</evidence>
<dbReference type="InterPro" id="IPR051449">
    <property type="entry name" value="ABC-2_transporter_component"/>
</dbReference>
<keyword evidence="3 6" id="KW-0812">Transmembrane</keyword>
<evidence type="ECO:0000256" key="3">
    <source>
        <dbReference type="ARBA" id="ARBA00022692"/>
    </source>
</evidence>
<feature type="transmembrane region" description="Helical" evidence="6">
    <location>
        <begin position="213"/>
        <end position="233"/>
    </location>
</feature>
<sequence length="357" mass="38799">MNRHVVLAIARKDLVDAIKNSYILIAIILPVGLSILFKLIFPAGDLTLSVSVYDPGDSQLVAQMENQSNVHIIKAVSPDQVRQMTDERETIGGLVIPADFDRGVAAGDQPDLQVYVNDRAGIGEQIAFQSLIQEKVWELVGQEVPARLIVTRLSNPTEENSPGLDPGSAFLVMLLVMALAIVGTFVVPMLLVEEKEKKTLLALQVSPAGASDVVAAKSLVGLFYALLMALIILTLNQGWQGQWPLTLLALVLGALLVVLIGLLMGSLFNTVNEINTWSSVVILALMVPSWTTMLQMPDKVETFLRLLPTYYLGQLVTASTTGQVVWSEFGLQISIMVVCIVAVFGAAVWGIQRERVR</sequence>
<dbReference type="Proteomes" id="UP000046155">
    <property type="component" value="Unassembled WGS sequence"/>
</dbReference>
<feature type="transmembrane region" description="Helical" evidence="6">
    <location>
        <begin position="169"/>
        <end position="192"/>
    </location>
</feature>
<keyword evidence="5 6" id="KW-0472">Membrane</keyword>
<evidence type="ECO:0000256" key="4">
    <source>
        <dbReference type="ARBA" id="ARBA00022989"/>
    </source>
</evidence>
<evidence type="ECO:0000313" key="9">
    <source>
        <dbReference type="Proteomes" id="UP000046155"/>
    </source>
</evidence>
<evidence type="ECO:0000259" key="7">
    <source>
        <dbReference type="Pfam" id="PF12698"/>
    </source>
</evidence>
<dbReference type="GO" id="GO:0005886">
    <property type="term" value="C:plasma membrane"/>
    <property type="evidence" value="ECO:0007669"/>
    <property type="project" value="UniProtKB-SubCell"/>
</dbReference>
<dbReference type="PANTHER" id="PTHR30294">
    <property type="entry name" value="MEMBRANE COMPONENT OF ABC TRANSPORTER YHHJ-RELATED"/>
    <property type="match status" value="1"/>
</dbReference>
<dbReference type="GO" id="GO:0140359">
    <property type="term" value="F:ABC-type transporter activity"/>
    <property type="evidence" value="ECO:0007669"/>
    <property type="project" value="InterPro"/>
</dbReference>
<keyword evidence="9" id="KW-1185">Reference proteome</keyword>
<dbReference type="Gene3D" id="3.40.1710.10">
    <property type="entry name" value="abc type-2 transporter like domain"/>
    <property type="match status" value="1"/>
</dbReference>
<dbReference type="PANTHER" id="PTHR30294:SF29">
    <property type="entry name" value="MULTIDRUG ABC TRANSPORTER PERMEASE YBHS-RELATED"/>
    <property type="match status" value="1"/>
</dbReference>
<keyword evidence="2" id="KW-1003">Cell membrane</keyword>
<evidence type="ECO:0000313" key="8">
    <source>
        <dbReference type="EMBL" id="CEO87762.1"/>
    </source>
</evidence>
<organism evidence="8 9">
    <name type="scientific">Syntrophaceticus schinkii</name>
    <dbReference type="NCBI Taxonomy" id="499207"/>
    <lineage>
        <taxon>Bacteria</taxon>
        <taxon>Bacillati</taxon>
        <taxon>Bacillota</taxon>
        <taxon>Clostridia</taxon>
        <taxon>Thermoanaerobacterales</taxon>
        <taxon>Thermoanaerobacterales Family III. Incertae Sedis</taxon>
        <taxon>Syntrophaceticus</taxon>
    </lineage>
</organism>
<dbReference type="InterPro" id="IPR013525">
    <property type="entry name" value="ABC2_TM"/>
</dbReference>
<dbReference type="OrthoDB" id="2027431at2"/>
<gene>
    <name evidence="8" type="ORF">SSCH_1220015</name>
</gene>
<dbReference type="EMBL" id="CDRZ01000027">
    <property type="protein sequence ID" value="CEO87762.1"/>
    <property type="molecule type" value="Genomic_DNA"/>
</dbReference>
<dbReference type="RefSeq" id="WP_044664067.1">
    <property type="nucleotide sequence ID" value="NZ_CDRZ01000027.1"/>
</dbReference>
<reference evidence="9" key="1">
    <citation type="submission" date="2015-01" db="EMBL/GenBank/DDBJ databases">
        <authorList>
            <person name="Manzoor Shahid"/>
            <person name="Zubair Saima"/>
        </authorList>
    </citation>
    <scope>NUCLEOTIDE SEQUENCE [LARGE SCALE GENOMIC DNA]</scope>
    <source>
        <strain evidence="9">Sp3</strain>
    </source>
</reference>
<protein>
    <submittedName>
        <fullName evidence="8">Putative ABC-2 type transporter</fullName>
    </submittedName>
</protein>
<feature type="domain" description="ABC-2 type transporter transmembrane" evidence="7">
    <location>
        <begin position="22"/>
        <end position="348"/>
    </location>
</feature>
<dbReference type="AlphaFoldDB" id="A0A0B7MJG5"/>
<accession>A0A0B7MJG5</accession>
<comment type="subcellular location">
    <subcellularLocation>
        <location evidence="1">Cell membrane</location>
        <topology evidence="1">Multi-pass membrane protein</topology>
    </subcellularLocation>
</comment>
<name>A0A0B7MJG5_9FIRM</name>
<keyword evidence="4 6" id="KW-1133">Transmembrane helix</keyword>
<feature type="transmembrane region" description="Helical" evidence="6">
    <location>
        <begin position="329"/>
        <end position="351"/>
    </location>
</feature>
<evidence type="ECO:0000256" key="1">
    <source>
        <dbReference type="ARBA" id="ARBA00004651"/>
    </source>
</evidence>
<feature type="transmembrane region" description="Helical" evidence="6">
    <location>
        <begin position="21"/>
        <end position="41"/>
    </location>
</feature>
<evidence type="ECO:0000256" key="5">
    <source>
        <dbReference type="ARBA" id="ARBA00023136"/>
    </source>
</evidence>
<dbReference type="Pfam" id="PF12698">
    <property type="entry name" value="ABC2_membrane_3"/>
    <property type="match status" value="1"/>
</dbReference>
<proteinExistence type="predicted"/>
<feature type="transmembrane region" description="Helical" evidence="6">
    <location>
        <begin position="277"/>
        <end position="296"/>
    </location>
</feature>
<evidence type="ECO:0000256" key="2">
    <source>
        <dbReference type="ARBA" id="ARBA00022475"/>
    </source>
</evidence>
<feature type="transmembrane region" description="Helical" evidence="6">
    <location>
        <begin position="245"/>
        <end position="265"/>
    </location>
</feature>